<gene>
    <name evidence="2" type="ORF">QBC32DRAFT_362759</name>
</gene>
<reference evidence="2" key="2">
    <citation type="submission" date="2023-06" db="EMBL/GenBank/DDBJ databases">
        <authorList>
            <consortium name="Lawrence Berkeley National Laboratory"/>
            <person name="Mondo S.J."/>
            <person name="Hensen N."/>
            <person name="Bonometti L."/>
            <person name="Westerberg I."/>
            <person name="Brannstrom I.O."/>
            <person name="Guillou S."/>
            <person name="Cros-Aarteil S."/>
            <person name="Calhoun S."/>
            <person name="Haridas S."/>
            <person name="Kuo A."/>
            <person name="Pangilinan J."/>
            <person name="Riley R."/>
            <person name="Labutti K."/>
            <person name="Andreopoulos B."/>
            <person name="Lipzen A."/>
            <person name="Chen C."/>
            <person name="Yanf M."/>
            <person name="Daum C."/>
            <person name="Ng V."/>
            <person name="Clum A."/>
            <person name="Steindorff A."/>
            <person name="Ohm R."/>
            <person name="Martin F."/>
            <person name="Silar P."/>
            <person name="Natvig D."/>
            <person name="Lalanne C."/>
            <person name="Gautier V."/>
            <person name="Ament-Velasquez S.L."/>
            <person name="Kruys A."/>
            <person name="Hutchinson M.I."/>
            <person name="Powell A.J."/>
            <person name="Barry K."/>
            <person name="Miller A.N."/>
            <person name="Grigoriev I.V."/>
            <person name="Debuchy R."/>
            <person name="Gladieux P."/>
            <person name="Thoren M.H."/>
            <person name="Johannesson H."/>
        </authorList>
    </citation>
    <scope>NUCLEOTIDE SEQUENCE</scope>
    <source>
        <strain evidence="2">CBS 626.80</strain>
    </source>
</reference>
<dbReference type="Proteomes" id="UP001303222">
    <property type="component" value="Unassembled WGS sequence"/>
</dbReference>
<reference evidence="2" key="1">
    <citation type="journal article" date="2023" name="Mol. Phylogenet. Evol.">
        <title>Genome-scale phylogeny and comparative genomics of the fungal order Sordariales.</title>
        <authorList>
            <person name="Hensen N."/>
            <person name="Bonometti L."/>
            <person name="Westerberg I."/>
            <person name="Brannstrom I.O."/>
            <person name="Guillou S."/>
            <person name="Cros-Aarteil S."/>
            <person name="Calhoun S."/>
            <person name="Haridas S."/>
            <person name="Kuo A."/>
            <person name="Mondo S."/>
            <person name="Pangilinan J."/>
            <person name="Riley R."/>
            <person name="LaButti K."/>
            <person name="Andreopoulos B."/>
            <person name="Lipzen A."/>
            <person name="Chen C."/>
            <person name="Yan M."/>
            <person name="Daum C."/>
            <person name="Ng V."/>
            <person name="Clum A."/>
            <person name="Steindorff A."/>
            <person name="Ohm R.A."/>
            <person name="Martin F."/>
            <person name="Silar P."/>
            <person name="Natvig D.O."/>
            <person name="Lalanne C."/>
            <person name="Gautier V."/>
            <person name="Ament-Velasquez S.L."/>
            <person name="Kruys A."/>
            <person name="Hutchinson M.I."/>
            <person name="Powell A.J."/>
            <person name="Barry K."/>
            <person name="Miller A.N."/>
            <person name="Grigoriev I.V."/>
            <person name="Debuchy R."/>
            <person name="Gladieux P."/>
            <person name="Hiltunen Thoren M."/>
            <person name="Johannesson H."/>
        </authorList>
    </citation>
    <scope>NUCLEOTIDE SEQUENCE</scope>
    <source>
        <strain evidence="2">CBS 626.80</strain>
    </source>
</reference>
<dbReference type="EMBL" id="MU859151">
    <property type="protein sequence ID" value="KAK3951318.1"/>
    <property type="molecule type" value="Genomic_DNA"/>
</dbReference>
<proteinExistence type="predicted"/>
<accession>A0AAN6SFJ7</accession>
<protein>
    <submittedName>
        <fullName evidence="2">Uncharacterized protein</fullName>
    </submittedName>
</protein>
<sequence length="161" mass="17991">MLTRLVFFRTLLRPRMAFFHARGGGPRQPVVTKAQKKNIHHKKGANGQKVEDDFGGPSGQEVYPFANAVHRKYATRTAVGVAATCAVLYTSKMLERKGFYNQPGDQYVLTHDNTKGELGDVMRLRVRNGQVVYENPELSSIFQSDRPHMPPSSIASSSELE</sequence>
<evidence type="ECO:0000313" key="3">
    <source>
        <dbReference type="Proteomes" id="UP001303222"/>
    </source>
</evidence>
<comment type="caution">
    <text evidence="2">The sequence shown here is derived from an EMBL/GenBank/DDBJ whole genome shotgun (WGS) entry which is preliminary data.</text>
</comment>
<dbReference type="AlphaFoldDB" id="A0AAN6SFJ7"/>
<name>A0AAN6SFJ7_9PEZI</name>
<evidence type="ECO:0000256" key="1">
    <source>
        <dbReference type="SAM" id="MobiDB-lite"/>
    </source>
</evidence>
<feature type="region of interest" description="Disordered" evidence="1">
    <location>
        <begin position="142"/>
        <end position="161"/>
    </location>
</feature>
<keyword evidence="3" id="KW-1185">Reference proteome</keyword>
<evidence type="ECO:0000313" key="2">
    <source>
        <dbReference type="EMBL" id="KAK3951318.1"/>
    </source>
</evidence>
<organism evidence="2 3">
    <name type="scientific">Pseudoneurospora amorphoporcata</name>
    <dbReference type="NCBI Taxonomy" id="241081"/>
    <lineage>
        <taxon>Eukaryota</taxon>
        <taxon>Fungi</taxon>
        <taxon>Dikarya</taxon>
        <taxon>Ascomycota</taxon>
        <taxon>Pezizomycotina</taxon>
        <taxon>Sordariomycetes</taxon>
        <taxon>Sordariomycetidae</taxon>
        <taxon>Sordariales</taxon>
        <taxon>Sordariaceae</taxon>
        <taxon>Pseudoneurospora</taxon>
    </lineage>
</organism>